<evidence type="ECO:0000313" key="1">
    <source>
        <dbReference type="EMBL" id="RQD92170.1"/>
    </source>
</evidence>
<dbReference type="AlphaFoldDB" id="A0A3R7XVX5"/>
<name>A0A3R7XVX5_9EURY</name>
<sequence length="74" mass="7903">GEFSFNPAAVSDIIIPSSVILLPIIGSSLKCGNGLSEKNENTIIARTKYTIGDVSLWLSNSLGRSTDIKIIKPK</sequence>
<protein>
    <submittedName>
        <fullName evidence="1">Uncharacterized protein</fullName>
    </submittedName>
</protein>
<dbReference type="Proteomes" id="UP000284763">
    <property type="component" value="Unassembled WGS sequence"/>
</dbReference>
<feature type="non-terminal residue" evidence="1">
    <location>
        <position position="1"/>
    </location>
</feature>
<proteinExistence type="predicted"/>
<dbReference type="EMBL" id="QZAB01000052">
    <property type="protein sequence ID" value="RQD92170.1"/>
    <property type="molecule type" value="Genomic_DNA"/>
</dbReference>
<accession>A0A3R7XVX5</accession>
<comment type="caution">
    <text evidence="1">The sequence shown here is derived from an EMBL/GenBank/DDBJ whole genome shotgun (WGS) entry which is preliminary data.</text>
</comment>
<gene>
    <name evidence="1" type="ORF">D5R95_00665</name>
</gene>
<evidence type="ECO:0000313" key="2">
    <source>
        <dbReference type="Proteomes" id="UP000284763"/>
    </source>
</evidence>
<reference evidence="1 2" key="1">
    <citation type="submission" date="2018-08" db="EMBL/GenBank/DDBJ databases">
        <title>The metabolism and importance of syntrophic acetate oxidation coupled to methane or sulfide production in haloalkaline environments.</title>
        <authorList>
            <person name="Timmers P.H.A."/>
            <person name="Vavourakis C.D."/>
            <person name="Sorokin D.Y."/>
            <person name="Sinninghe Damste J.S."/>
            <person name="Muyzer G."/>
            <person name="Stams A.J.M."/>
            <person name="Plugge C.M."/>
        </authorList>
    </citation>
    <scope>NUCLEOTIDE SEQUENCE [LARGE SCALE GENOMIC DNA]</scope>
    <source>
        <strain evidence="1">MSAO_Arc3</strain>
    </source>
</reference>
<organism evidence="1 2">
    <name type="scientific">Methanosalsum natronophilum</name>
    <dbReference type="NCBI Taxonomy" id="768733"/>
    <lineage>
        <taxon>Archaea</taxon>
        <taxon>Methanobacteriati</taxon>
        <taxon>Methanobacteriota</taxon>
        <taxon>Stenosarchaea group</taxon>
        <taxon>Methanomicrobia</taxon>
        <taxon>Methanosarcinales</taxon>
        <taxon>Methanosarcinaceae</taxon>
        <taxon>Methanosalsum</taxon>
    </lineage>
</organism>